<dbReference type="InterPro" id="IPR001761">
    <property type="entry name" value="Peripla_BP/Lac1_sug-bd_dom"/>
</dbReference>
<dbReference type="PANTHER" id="PTHR30146">
    <property type="entry name" value="LACI-RELATED TRANSCRIPTIONAL REPRESSOR"/>
    <property type="match status" value="1"/>
</dbReference>
<dbReference type="EMBL" id="JACHMU010000001">
    <property type="protein sequence ID" value="MBB5742890.1"/>
    <property type="molecule type" value="Genomic_DNA"/>
</dbReference>
<sequence length="336" mass="35173">MNSKRVTMRDVAAEAGVAPMTVSYTYTRPTRVAAATRDRVLAAAARLGYAGPDPVARSLRNGATRNLGVILGERLNYAFEDPQAARFLAGVSQVCVDNRLGLVLIPSTGDADDAERVREAAVDGFVLWTTDAADPVLDAVVATGRPAAIQGGPDVDGIQVVAADDREAARAVAGHMLAGAVSPLILSHPFDRERWTGLTRGPSTDVAFPVTRERLAGFRDAVEQTGGDWAETPVAVAARNTREDGRRTTEAALSGFDADEQPDVVIAMSDQLAAGARDAQGAGVRISGWDDSETAQALGFSSIRQSLYDQGVACASIAAGLMTTVGVPAWSLVQRG</sequence>
<dbReference type="Pfam" id="PF00356">
    <property type="entry name" value="LacI"/>
    <property type="match status" value="1"/>
</dbReference>
<keyword evidence="3" id="KW-0804">Transcription</keyword>
<dbReference type="CDD" id="cd01392">
    <property type="entry name" value="HTH_LacI"/>
    <property type="match status" value="1"/>
</dbReference>
<evidence type="ECO:0000256" key="2">
    <source>
        <dbReference type="ARBA" id="ARBA00023125"/>
    </source>
</evidence>
<dbReference type="GO" id="GO:0003700">
    <property type="term" value="F:DNA-binding transcription factor activity"/>
    <property type="evidence" value="ECO:0007669"/>
    <property type="project" value="TreeGrafter"/>
</dbReference>
<protein>
    <submittedName>
        <fullName evidence="5">DNA-binding LacI/PurR family transcriptional regulator</fullName>
    </submittedName>
</protein>
<dbReference type="InterPro" id="IPR000843">
    <property type="entry name" value="HTH_LacI"/>
</dbReference>
<dbReference type="Gene3D" id="1.10.260.40">
    <property type="entry name" value="lambda repressor-like DNA-binding domains"/>
    <property type="match status" value="1"/>
</dbReference>
<comment type="caution">
    <text evidence="5">The sequence shown here is derived from an EMBL/GenBank/DDBJ whole genome shotgun (WGS) entry which is preliminary data.</text>
</comment>
<evidence type="ECO:0000313" key="5">
    <source>
        <dbReference type="EMBL" id="MBB5742890.1"/>
    </source>
</evidence>
<dbReference type="RefSeq" id="WP_206705701.1">
    <property type="nucleotide sequence ID" value="NZ_BAAAPG010000001.1"/>
</dbReference>
<proteinExistence type="predicted"/>
<dbReference type="GO" id="GO:0000976">
    <property type="term" value="F:transcription cis-regulatory region binding"/>
    <property type="evidence" value="ECO:0007669"/>
    <property type="project" value="TreeGrafter"/>
</dbReference>
<dbReference type="Gene3D" id="3.40.50.2300">
    <property type="match status" value="2"/>
</dbReference>
<organism evidence="5 6">
    <name type="scientific">Microbacterium ginsengiterrae</name>
    <dbReference type="NCBI Taxonomy" id="546115"/>
    <lineage>
        <taxon>Bacteria</taxon>
        <taxon>Bacillati</taxon>
        <taxon>Actinomycetota</taxon>
        <taxon>Actinomycetes</taxon>
        <taxon>Micrococcales</taxon>
        <taxon>Microbacteriaceae</taxon>
        <taxon>Microbacterium</taxon>
    </lineage>
</organism>
<dbReference type="SUPFAM" id="SSF53822">
    <property type="entry name" value="Periplasmic binding protein-like I"/>
    <property type="match status" value="1"/>
</dbReference>
<accession>A0A7W9CC61</accession>
<dbReference type="InterPro" id="IPR010982">
    <property type="entry name" value="Lambda_DNA-bd_dom_sf"/>
</dbReference>
<keyword evidence="2 5" id="KW-0238">DNA-binding</keyword>
<dbReference type="PANTHER" id="PTHR30146:SF138">
    <property type="entry name" value="TRANSCRIPTIONAL REGULATORY PROTEIN"/>
    <property type="match status" value="1"/>
</dbReference>
<dbReference type="Pfam" id="PF00532">
    <property type="entry name" value="Peripla_BP_1"/>
    <property type="match status" value="1"/>
</dbReference>
<keyword evidence="6" id="KW-1185">Reference proteome</keyword>
<dbReference type="Proteomes" id="UP000517712">
    <property type="component" value="Unassembled WGS sequence"/>
</dbReference>
<dbReference type="AlphaFoldDB" id="A0A7W9CC61"/>
<evidence type="ECO:0000313" key="6">
    <source>
        <dbReference type="Proteomes" id="UP000517712"/>
    </source>
</evidence>
<keyword evidence="1" id="KW-0805">Transcription regulation</keyword>
<name>A0A7W9CC61_9MICO</name>
<feature type="domain" description="HTH lacI-type" evidence="4">
    <location>
        <begin position="6"/>
        <end position="61"/>
    </location>
</feature>
<reference evidence="5 6" key="1">
    <citation type="submission" date="2020-08" db="EMBL/GenBank/DDBJ databases">
        <title>Sequencing the genomes of 1000 actinobacteria strains.</title>
        <authorList>
            <person name="Klenk H.-P."/>
        </authorList>
    </citation>
    <scope>NUCLEOTIDE SEQUENCE [LARGE SCALE GENOMIC DNA]</scope>
    <source>
        <strain evidence="5 6">DSM 24823</strain>
    </source>
</reference>
<dbReference type="SMART" id="SM00354">
    <property type="entry name" value="HTH_LACI"/>
    <property type="match status" value="1"/>
</dbReference>
<evidence type="ECO:0000256" key="3">
    <source>
        <dbReference type="ARBA" id="ARBA00023163"/>
    </source>
</evidence>
<gene>
    <name evidence="5" type="ORF">HD600_001387</name>
</gene>
<evidence type="ECO:0000256" key="1">
    <source>
        <dbReference type="ARBA" id="ARBA00023015"/>
    </source>
</evidence>
<dbReference type="PROSITE" id="PS50932">
    <property type="entry name" value="HTH_LACI_2"/>
    <property type="match status" value="1"/>
</dbReference>
<dbReference type="SUPFAM" id="SSF47413">
    <property type="entry name" value="lambda repressor-like DNA-binding domains"/>
    <property type="match status" value="1"/>
</dbReference>
<evidence type="ECO:0000259" key="4">
    <source>
        <dbReference type="PROSITE" id="PS50932"/>
    </source>
</evidence>
<dbReference type="InterPro" id="IPR028082">
    <property type="entry name" value="Peripla_BP_I"/>
</dbReference>